<dbReference type="GeneID" id="57013409"/>
<name>A0A4V3GVT8_9FIRM</name>
<dbReference type="Gene3D" id="3.40.50.10490">
    <property type="entry name" value="Glucose-6-phosphate isomerase like protein, domain 1"/>
    <property type="match status" value="2"/>
</dbReference>
<dbReference type="InterPro" id="IPR046348">
    <property type="entry name" value="SIS_dom_sf"/>
</dbReference>
<reference evidence="6 7" key="1">
    <citation type="submission" date="2019-03" db="EMBL/GenBank/DDBJ databases">
        <title>Subsurface microbial communities from deep shales in Ohio and West Virginia, USA.</title>
        <authorList>
            <person name="Wrighton K."/>
        </authorList>
    </citation>
    <scope>NUCLEOTIDE SEQUENCE [LARGE SCALE GENOMIC DNA]</scope>
    <source>
        <strain evidence="6 7">DSMZ 11287</strain>
    </source>
</reference>
<comment type="caution">
    <text evidence="6">The sequence shown here is derived from an EMBL/GenBank/DDBJ whole genome shotgun (WGS) entry which is preliminary data.</text>
</comment>
<dbReference type="InterPro" id="IPR035466">
    <property type="entry name" value="GlmS/AgaS_SIS"/>
</dbReference>
<gene>
    <name evidence="6" type="ORF">C7954_12738</name>
</gene>
<dbReference type="InterPro" id="IPR035464">
    <property type="entry name" value="SIS_AgaS"/>
</dbReference>
<dbReference type="GO" id="GO:0005886">
    <property type="term" value="C:plasma membrane"/>
    <property type="evidence" value="ECO:0007669"/>
    <property type="project" value="TreeGrafter"/>
</dbReference>
<dbReference type="EMBL" id="SOEF01000027">
    <property type="protein sequence ID" value="TDX41419.1"/>
    <property type="molecule type" value="Genomic_DNA"/>
</dbReference>
<evidence type="ECO:0000313" key="6">
    <source>
        <dbReference type="EMBL" id="TDX41419.1"/>
    </source>
</evidence>
<comment type="catalytic activity">
    <reaction evidence="4">
        <text>D-galactosamine 6-phosphate + H2O = D-tagatopyranose 1-phosphate + NH4(+)</text>
        <dbReference type="Rhea" id="RHEA:47680"/>
        <dbReference type="ChEBI" id="CHEBI:15377"/>
        <dbReference type="ChEBI" id="CHEBI:28938"/>
        <dbReference type="ChEBI" id="CHEBI:71674"/>
        <dbReference type="ChEBI" id="CHEBI:138150"/>
    </reaction>
</comment>
<dbReference type="SUPFAM" id="SSF53697">
    <property type="entry name" value="SIS domain"/>
    <property type="match status" value="1"/>
</dbReference>
<accession>A0A4V3GVT8</accession>
<keyword evidence="6" id="KW-0413">Isomerase</keyword>
<keyword evidence="3" id="KW-0378">Hydrolase</keyword>
<dbReference type="InterPro" id="IPR001347">
    <property type="entry name" value="SIS_dom"/>
</dbReference>
<proteinExistence type="inferred from homology"/>
<dbReference type="Pfam" id="PF01380">
    <property type="entry name" value="SIS"/>
    <property type="match status" value="2"/>
</dbReference>
<dbReference type="GO" id="GO:0009401">
    <property type="term" value="P:phosphoenolpyruvate-dependent sugar phosphotransferase system"/>
    <property type="evidence" value="ECO:0007669"/>
    <property type="project" value="TreeGrafter"/>
</dbReference>
<dbReference type="GO" id="GO:0097367">
    <property type="term" value="F:carbohydrate derivative binding"/>
    <property type="evidence" value="ECO:0007669"/>
    <property type="project" value="InterPro"/>
</dbReference>
<organism evidence="6 7">
    <name type="scientific">Halanaerobium congolense</name>
    <dbReference type="NCBI Taxonomy" id="54121"/>
    <lineage>
        <taxon>Bacteria</taxon>
        <taxon>Bacillati</taxon>
        <taxon>Bacillota</taxon>
        <taxon>Clostridia</taxon>
        <taxon>Halanaerobiales</taxon>
        <taxon>Halanaerobiaceae</taxon>
        <taxon>Halanaerobium</taxon>
    </lineage>
</organism>
<dbReference type="PANTHER" id="PTHR32502">
    <property type="entry name" value="N-ACETYLGALACTOSAMINE PERMEASE II COMPONENT-RELATED"/>
    <property type="match status" value="1"/>
</dbReference>
<evidence type="ECO:0000259" key="5">
    <source>
        <dbReference type="PROSITE" id="PS51464"/>
    </source>
</evidence>
<dbReference type="Proteomes" id="UP000295472">
    <property type="component" value="Unassembled WGS sequence"/>
</dbReference>
<dbReference type="InterPro" id="IPR050303">
    <property type="entry name" value="GatZ_KbaZ_carbometab"/>
</dbReference>
<feature type="domain" description="SIS" evidence="5">
    <location>
        <begin position="219"/>
        <end position="371"/>
    </location>
</feature>
<dbReference type="CDD" id="cd05008">
    <property type="entry name" value="SIS_GlmS_GlmD_1"/>
    <property type="match status" value="1"/>
</dbReference>
<evidence type="ECO:0000256" key="2">
    <source>
        <dbReference type="ARBA" id="ARBA00022737"/>
    </source>
</evidence>
<dbReference type="GO" id="GO:0016853">
    <property type="term" value="F:isomerase activity"/>
    <property type="evidence" value="ECO:0007669"/>
    <property type="project" value="UniProtKB-KW"/>
</dbReference>
<protein>
    <submittedName>
        <fullName evidence="6">Galactosamine 6-phosphate isomerase AgaS</fullName>
    </submittedName>
</protein>
<evidence type="ECO:0000256" key="3">
    <source>
        <dbReference type="ARBA" id="ARBA00022801"/>
    </source>
</evidence>
<dbReference type="CDD" id="cd05010">
    <property type="entry name" value="SIS_AgaS_like"/>
    <property type="match status" value="1"/>
</dbReference>
<dbReference type="RefSeq" id="WP_134059888.1">
    <property type="nucleotide sequence ID" value="NZ_SOEF01000027.1"/>
</dbReference>
<evidence type="ECO:0000313" key="7">
    <source>
        <dbReference type="Proteomes" id="UP000295472"/>
    </source>
</evidence>
<evidence type="ECO:0000256" key="1">
    <source>
        <dbReference type="ARBA" id="ARBA00007748"/>
    </source>
</evidence>
<keyword evidence="2" id="KW-0677">Repeat</keyword>
<dbReference type="PROSITE" id="PS51464">
    <property type="entry name" value="SIS"/>
    <property type="match status" value="2"/>
</dbReference>
<dbReference type="PANTHER" id="PTHR32502:SF3">
    <property type="entry name" value="D-GALACTOSAMINE-6-PHOSPHATE DEAMINASE AGAS-RELATED"/>
    <property type="match status" value="1"/>
</dbReference>
<comment type="similarity">
    <text evidence="1">Belongs to the SIS family. AgaS subfamily.</text>
</comment>
<dbReference type="GO" id="GO:1901135">
    <property type="term" value="P:carbohydrate derivative metabolic process"/>
    <property type="evidence" value="ECO:0007669"/>
    <property type="project" value="InterPro"/>
</dbReference>
<dbReference type="GO" id="GO:0016787">
    <property type="term" value="F:hydrolase activity"/>
    <property type="evidence" value="ECO:0007669"/>
    <property type="project" value="UniProtKB-KW"/>
</dbReference>
<dbReference type="AlphaFoldDB" id="A0A4V3GVT8"/>
<evidence type="ECO:0000256" key="4">
    <source>
        <dbReference type="ARBA" id="ARBA00029292"/>
    </source>
</evidence>
<feature type="domain" description="SIS" evidence="5">
    <location>
        <begin position="45"/>
        <end position="204"/>
    </location>
</feature>
<sequence length="391" mass="43702">MNNLFSKTKDELKIQKGLATAEEISQQPKVWGGTFDLIKEKKDELSKFLNGILNQEKLRVIFSGAGTSGYIGDAVVPYLKKILPEIEIESIHTTDIVSHPEVFLSKNIPTLLFSYARSGNSPESLATVELAEKIVDDLYQIIITCNKDGDLAKNAGGEKAKVILLPDETHDKGFAMTSSFTSMLLSTLLIFNLSDLDKLEKDIEIISDNAQALIENTAVVESLAEKDFERIVYLGSYSYFGIAKEATLKLLELTAGKIVTRYDTPLGFRHGPKSIIDDKTLVVLFFSRDKYSKKYDYDLLKELSEQKGKFEILVFAEEYDAEINKLADNFIALNTKTKTMDEIFSSLDYIVVAQILAFLKSLKHGITPDDPSPSGEVNRVVQGVKIYPYYS</sequence>